<proteinExistence type="inferred from homology"/>
<evidence type="ECO:0000256" key="2">
    <source>
        <dbReference type="ARBA" id="ARBA00022618"/>
    </source>
</evidence>
<reference evidence="13" key="1">
    <citation type="journal article" date="2019" name="Int. J. Syst. Evol. Microbiol.">
        <title>The Global Catalogue of Microorganisms (GCM) 10K type strain sequencing project: providing services to taxonomists for standard genome sequencing and annotation.</title>
        <authorList>
            <consortium name="The Broad Institute Genomics Platform"/>
            <consortium name="The Broad Institute Genome Sequencing Center for Infectious Disease"/>
            <person name="Wu L."/>
            <person name="Ma J."/>
        </authorList>
    </citation>
    <scope>NUCLEOTIDE SEQUENCE [LARGE SCALE GENOMIC DNA]</scope>
    <source>
        <strain evidence="13">JCM 31920</strain>
    </source>
</reference>
<comment type="PTM">
    <text evidence="7">Carboxylation is probably crucial for Mg(2+) binding and, consequently, for the gamma-phosphate positioning of ATP.</text>
</comment>
<dbReference type="HAMAP" id="MF_00208">
    <property type="entry name" value="MurE"/>
    <property type="match status" value="1"/>
</dbReference>
<evidence type="ECO:0000256" key="6">
    <source>
        <dbReference type="ARBA" id="ARBA00023316"/>
    </source>
</evidence>
<feature type="binding site" evidence="7">
    <location>
        <position position="241"/>
    </location>
    <ligand>
        <name>UDP-N-acetyl-alpha-D-muramoyl-L-alanyl-D-glutamate</name>
        <dbReference type="ChEBI" id="CHEBI:83900"/>
    </ligand>
</feature>
<feature type="binding site" evidence="7">
    <location>
        <begin position="166"/>
        <end position="172"/>
    </location>
    <ligand>
        <name>ATP</name>
        <dbReference type="ChEBI" id="CHEBI:30616"/>
    </ligand>
</feature>
<dbReference type="EC" id="6.3.2.-" evidence="7"/>
<sequence>MIVWDCNVWVSRKLPLTGGLLRTSSAQAAQSYQFPRTFGADSCTQNPRLYKVERKVLLTDLLKNVEVRTLTGDGDVAVNSVVTDSRKVSPGCLFVAVKGTQVDGHAFLTQAETGGAIGVVVENLPDALSPGLVYVVVPDSAVALGHIAAAFFDHPSEKLKLVGVTGTNGKTSVVTFLFQLFRNLGYRCGMISTVQNQIEEEVIPSTHTTPEAVVLQGLLARMVAAGCSYVFMEVSSHAVVQHRIEGLRFAAGIFTNITHDHLDFHGTFDHYIAAKKGFFDALPAGAYALVNADDRRGSVMVQNTKAEVHTYSIRSMADFRAKILASTFQGLQLLVNDRELWVRLIGAFNVSNLLAVYGIAVLLGEEEENVLTELSALTPPPGRFEVVRDEVADITAIVDYAHTPDALENVLSTISQIRNYNERVITVVGCGGNRDATKRPRMAAIAAKMSDRVIFTSDNSRNEEPEEIIRQMRAGVSAADYRKTSAFVDRKEAIRQAVSEAGKGDIILIAGKGHETYQEVRGQRFHFDDREEVREAFAVSR</sequence>
<feature type="modified residue" description="N6-carboxylysine" evidence="7">
    <location>
        <position position="275"/>
    </location>
</feature>
<dbReference type="InterPro" id="IPR000713">
    <property type="entry name" value="Mur_ligase_N"/>
</dbReference>
<protein>
    <recommendedName>
        <fullName evidence="7">UDP-N-acetylmuramyl-tripeptide synthetase</fullName>
        <ecNumber evidence="7">6.3.2.-</ecNumber>
    </recommendedName>
    <alternativeName>
        <fullName evidence="7">UDP-MurNAc-tripeptide synthetase</fullName>
    </alternativeName>
</protein>
<comment type="pathway">
    <text evidence="7 8">Cell wall biogenesis; peptidoglycan biosynthesis.</text>
</comment>
<keyword evidence="3 7" id="KW-0133">Cell shape</keyword>
<dbReference type="Gene3D" id="3.90.190.20">
    <property type="entry name" value="Mur ligase, C-terminal domain"/>
    <property type="match status" value="1"/>
</dbReference>
<dbReference type="NCBIfam" id="NF001126">
    <property type="entry name" value="PRK00139.1-4"/>
    <property type="match status" value="1"/>
</dbReference>
<dbReference type="InterPro" id="IPR036565">
    <property type="entry name" value="Mur-like_cat_sf"/>
</dbReference>
<comment type="function">
    <text evidence="7">Catalyzes the addition of an amino acid to the nucleotide precursor UDP-N-acetylmuramoyl-L-alanyl-D-glutamate (UMAG) in the biosynthesis of bacterial cell-wall peptidoglycan.</text>
</comment>
<feature type="binding site" evidence="7">
    <location>
        <position position="243"/>
    </location>
    <ligand>
        <name>UDP-N-acetyl-alpha-D-muramoyl-L-alanyl-D-glutamate</name>
        <dbReference type="ChEBI" id="CHEBI:83900"/>
    </ligand>
</feature>
<evidence type="ECO:0000256" key="7">
    <source>
        <dbReference type="HAMAP-Rule" id="MF_00208"/>
    </source>
</evidence>
<dbReference type="EMBL" id="BAABEY010000001">
    <property type="protein sequence ID" value="GAA4431195.1"/>
    <property type="molecule type" value="Genomic_DNA"/>
</dbReference>
<dbReference type="NCBIfam" id="TIGR01085">
    <property type="entry name" value="murE"/>
    <property type="match status" value="1"/>
</dbReference>
<keyword evidence="5 7" id="KW-0131">Cell cycle</keyword>
<feature type="binding site" evidence="7">
    <location>
        <begin position="208"/>
        <end position="209"/>
    </location>
    <ligand>
        <name>UDP-N-acetyl-alpha-D-muramoyl-L-alanyl-D-glutamate</name>
        <dbReference type="ChEBI" id="CHEBI:83900"/>
    </ligand>
</feature>
<feature type="binding site" evidence="7">
    <location>
        <position position="235"/>
    </location>
    <ligand>
        <name>UDP-N-acetyl-alpha-D-muramoyl-L-alanyl-D-glutamate</name>
        <dbReference type="ChEBI" id="CHEBI:83900"/>
    </ligand>
</feature>
<keyword evidence="4 7" id="KW-0573">Peptidoglycan synthesis</keyword>
<dbReference type="GO" id="GO:0016874">
    <property type="term" value="F:ligase activity"/>
    <property type="evidence" value="ECO:0007669"/>
    <property type="project" value="UniProtKB-KW"/>
</dbReference>
<dbReference type="Gene3D" id="3.40.1390.10">
    <property type="entry name" value="MurE/MurF, N-terminal domain"/>
    <property type="match status" value="1"/>
</dbReference>
<name>A0ABP8LL97_9BACT</name>
<dbReference type="Gene3D" id="3.40.1190.10">
    <property type="entry name" value="Mur-like, catalytic domain"/>
    <property type="match status" value="1"/>
</dbReference>
<keyword evidence="6 7" id="KW-0961">Cell wall biogenesis/degradation</keyword>
<dbReference type="PANTHER" id="PTHR23135">
    <property type="entry name" value="MUR LIGASE FAMILY MEMBER"/>
    <property type="match status" value="1"/>
</dbReference>
<evidence type="ECO:0000313" key="12">
    <source>
        <dbReference type="EMBL" id="GAA4431195.1"/>
    </source>
</evidence>
<evidence type="ECO:0000256" key="3">
    <source>
        <dbReference type="ARBA" id="ARBA00022960"/>
    </source>
</evidence>
<dbReference type="SUPFAM" id="SSF63418">
    <property type="entry name" value="MurE/MurF N-terminal domain"/>
    <property type="match status" value="1"/>
</dbReference>
<evidence type="ECO:0000256" key="1">
    <source>
        <dbReference type="ARBA" id="ARBA00005898"/>
    </source>
</evidence>
<evidence type="ECO:0000259" key="11">
    <source>
        <dbReference type="Pfam" id="PF08245"/>
    </source>
</evidence>
<feature type="binding site" evidence="7">
    <location>
        <position position="85"/>
    </location>
    <ligand>
        <name>UDP-N-acetyl-alpha-D-muramoyl-L-alanyl-D-glutamate</name>
        <dbReference type="ChEBI" id="CHEBI:83900"/>
    </ligand>
</feature>
<comment type="similarity">
    <text evidence="1 7">Belongs to the MurCDEF family. MurE subfamily.</text>
</comment>
<evidence type="ECO:0000256" key="8">
    <source>
        <dbReference type="RuleBase" id="RU004135"/>
    </source>
</evidence>
<keyword evidence="7" id="KW-0547">Nucleotide-binding</keyword>
<dbReference type="InterPro" id="IPR005761">
    <property type="entry name" value="UDP-N-AcMur-Glu-dNH2Pim_ligase"/>
</dbReference>
<dbReference type="Pfam" id="PF02875">
    <property type="entry name" value="Mur_ligase_C"/>
    <property type="match status" value="1"/>
</dbReference>
<dbReference type="Pfam" id="PF08245">
    <property type="entry name" value="Mur_ligase_M"/>
    <property type="match status" value="1"/>
</dbReference>
<keyword evidence="7" id="KW-0460">Magnesium</keyword>
<evidence type="ECO:0000313" key="13">
    <source>
        <dbReference type="Proteomes" id="UP001501508"/>
    </source>
</evidence>
<dbReference type="InterPro" id="IPR036615">
    <property type="entry name" value="Mur_ligase_C_dom_sf"/>
</dbReference>
<evidence type="ECO:0000256" key="4">
    <source>
        <dbReference type="ARBA" id="ARBA00022984"/>
    </source>
</evidence>
<dbReference type="Proteomes" id="UP001501508">
    <property type="component" value="Unassembled WGS sequence"/>
</dbReference>
<comment type="caution">
    <text evidence="7">Lacks conserved residue(s) required for the propagation of feature annotation.</text>
</comment>
<evidence type="ECO:0000259" key="10">
    <source>
        <dbReference type="Pfam" id="PF02875"/>
    </source>
</evidence>
<dbReference type="SUPFAM" id="SSF53623">
    <property type="entry name" value="MurD-like peptide ligases, catalytic domain"/>
    <property type="match status" value="1"/>
</dbReference>
<evidence type="ECO:0000259" key="9">
    <source>
        <dbReference type="Pfam" id="PF01225"/>
    </source>
</evidence>
<dbReference type="SUPFAM" id="SSF53244">
    <property type="entry name" value="MurD-like peptide ligases, peptide-binding domain"/>
    <property type="match status" value="1"/>
</dbReference>
<dbReference type="PANTHER" id="PTHR23135:SF4">
    <property type="entry name" value="UDP-N-ACETYLMURAMOYL-L-ALANYL-D-GLUTAMATE--2,6-DIAMINOPIMELATE LIGASE MURE HOMOLOG, CHLOROPLASTIC"/>
    <property type="match status" value="1"/>
</dbReference>
<dbReference type="InterPro" id="IPR004101">
    <property type="entry name" value="Mur_ligase_C"/>
</dbReference>
<keyword evidence="13" id="KW-1185">Reference proteome</keyword>
<dbReference type="InterPro" id="IPR035911">
    <property type="entry name" value="MurE/MurF_N"/>
</dbReference>
<feature type="domain" description="Mur ligase N-terminal catalytic" evidence="9">
    <location>
        <begin position="79"/>
        <end position="150"/>
    </location>
</feature>
<keyword evidence="7" id="KW-0963">Cytoplasm</keyword>
<organism evidence="12 13">
    <name type="scientific">Ravibacter arvi</name>
    <dbReference type="NCBI Taxonomy" id="2051041"/>
    <lineage>
        <taxon>Bacteria</taxon>
        <taxon>Pseudomonadati</taxon>
        <taxon>Bacteroidota</taxon>
        <taxon>Cytophagia</taxon>
        <taxon>Cytophagales</taxon>
        <taxon>Spirosomataceae</taxon>
        <taxon>Ravibacter</taxon>
    </lineage>
</organism>
<evidence type="ECO:0000256" key="5">
    <source>
        <dbReference type="ARBA" id="ARBA00023306"/>
    </source>
</evidence>
<keyword evidence="7" id="KW-0067">ATP-binding</keyword>
<accession>A0ABP8LL97</accession>
<comment type="subcellular location">
    <subcellularLocation>
        <location evidence="7 8">Cytoplasm</location>
    </subcellularLocation>
</comment>
<keyword evidence="7 12" id="KW-0436">Ligase</keyword>
<gene>
    <name evidence="7" type="primary">murE</name>
    <name evidence="12" type="ORF">GCM10023091_01490</name>
</gene>
<dbReference type="Pfam" id="PF01225">
    <property type="entry name" value="Mur_ligase"/>
    <property type="match status" value="1"/>
</dbReference>
<feature type="domain" description="Mur ligase central" evidence="11">
    <location>
        <begin position="164"/>
        <end position="359"/>
    </location>
</feature>
<feature type="domain" description="Mur ligase C-terminal" evidence="10">
    <location>
        <begin position="382"/>
        <end position="513"/>
    </location>
</feature>
<comment type="caution">
    <text evidence="12">The sequence shown here is derived from an EMBL/GenBank/DDBJ whole genome shotgun (WGS) entry which is preliminary data.</text>
</comment>
<dbReference type="InterPro" id="IPR013221">
    <property type="entry name" value="Mur_ligase_cen"/>
</dbReference>
<keyword evidence="2 7" id="KW-0132">Cell division</keyword>
<comment type="cofactor">
    <cofactor evidence="7">
        <name>Mg(2+)</name>
        <dbReference type="ChEBI" id="CHEBI:18420"/>
    </cofactor>
</comment>